<reference evidence="2" key="1">
    <citation type="submission" date="2016-08" db="EMBL/GenBank/DDBJ databases">
        <title>Complete genome sequence of the organohalide-respiring Epsilonproteobacterium Sulfurospirillum halorespirans.</title>
        <authorList>
            <person name="Goris T."/>
            <person name="Zimmermann J."/>
            <person name="Schenz B."/>
            <person name="Lemos M."/>
            <person name="Hackermueller J."/>
            <person name="Diekert G."/>
        </authorList>
    </citation>
    <scope>NUCLEOTIDE SEQUENCE [LARGE SCALE GENOMIC DNA]</scope>
    <source>
        <strain>DSM 13726</strain>
        <strain evidence="2">PCE-M2</strain>
    </source>
</reference>
<organism evidence="1 2">
    <name type="scientific">Sulfurospirillum halorespirans DSM 13726</name>
    <dbReference type="NCBI Taxonomy" id="1193502"/>
    <lineage>
        <taxon>Bacteria</taxon>
        <taxon>Pseudomonadati</taxon>
        <taxon>Campylobacterota</taxon>
        <taxon>Epsilonproteobacteria</taxon>
        <taxon>Campylobacterales</taxon>
        <taxon>Sulfurospirillaceae</taxon>
        <taxon>Sulfurospirillum</taxon>
    </lineage>
</organism>
<evidence type="ECO:0000313" key="1">
    <source>
        <dbReference type="EMBL" id="AOO66255.1"/>
    </source>
</evidence>
<name>A0A1D7TMP5_9BACT</name>
<accession>A0A1D7TMP5</accession>
<keyword evidence="2" id="KW-1185">Reference proteome</keyword>
<dbReference type="InterPro" id="IPR016181">
    <property type="entry name" value="Acyl_CoA_acyltransferase"/>
</dbReference>
<evidence type="ECO:0000313" key="2">
    <source>
        <dbReference type="Proteomes" id="UP000094609"/>
    </source>
</evidence>
<dbReference type="STRING" id="1193502.SHALO_2496"/>
<gene>
    <name evidence="1" type="ORF">SHALO_2496</name>
</gene>
<dbReference type="RefSeq" id="WP_069478811.1">
    <property type="nucleotide sequence ID" value="NZ_CP017111.1"/>
</dbReference>
<dbReference type="PATRIC" id="fig|1193502.14.peg.2529"/>
<dbReference type="SUPFAM" id="SSF55729">
    <property type="entry name" value="Acyl-CoA N-acyltransferases (Nat)"/>
    <property type="match status" value="1"/>
</dbReference>
<proteinExistence type="predicted"/>
<dbReference type="Proteomes" id="UP000094609">
    <property type="component" value="Chromosome"/>
</dbReference>
<protein>
    <submittedName>
        <fullName evidence="1">Uncharacterized protein</fullName>
    </submittedName>
</protein>
<dbReference type="AlphaFoldDB" id="A0A1D7TMP5"/>
<dbReference type="Gene3D" id="3.40.630.30">
    <property type="match status" value="1"/>
</dbReference>
<sequence>MANIQSQYFKDIDLDDAFFDSLKEDYSEFSSWFTKKAIEDKHAFTLYENTKLMAFLYLKIEDEIDEAIVPKFTEKKRLKVGTFKIDAHGTKLGERFVKKIFDVAVAKKIDEIYVTIFDKHQPLISLLKTFGFSEYGTKTTSNGKELVLLKNLFNLKNDILKDYPIVQTENKHIYGLSILPQFHTKLFSDSILNNESVDILKDVSHTNSIHKIYICAMQAVQNFHKGDILLIYRTNDGQGAARYRSVVTSICVVEEVLTINDFSTEEKFLKYCEPYSIFSVDELRSFYRTKKYPFIIKMTYNVAFKRRVTNGQMIDSFGITPEYWGVFSVTHEQFKKIIKAGEVDESIIID</sequence>
<dbReference type="EMBL" id="CP017111">
    <property type="protein sequence ID" value="AOO66255.1"/>
    <property type="molecule type" value="Genomic_DNA"/>
</dbReference>
<dbReference type="KEGG" id="shal:SHALO_2496"/>